<dbReference type="InterPro" id="IPR032675">
    <property type="entry name" value="LRR_dom_sf"/>
</dbReference>
<accession>W0EXH3</accession>
<name>W0EXH3_9BACT</name>
<feature type="chain" id="PRO_5004788375" description="Secretion system C-terminal sorting domain-containing protein" evidence="1">
    <location>
        <begin position="22"/>
        <end position="677"/>
    </location>
</feature>
<dbReference type="eggNOG" id="COG5492">
    <property type="taxonomic scope" value="Bacteria"/>
</dbReference>
<evidence type="ECO:0008006" key="4">
    <source>
        <dbReference type="Google" id="ProtNLM"/>
    </source>
</evidence>
<dbReference type="PANTHER" id="PTHR45661:SF3">
    <property type="entry name" value="IG-LIKE DOMAIN-CONTAINING PROTEIN"/>
    <property type="match status" value="1"/>
</dbReference>
<dbReference type="KEGG" id="bvs:BARVI_06285"/>
<dbReference type="Pfam" id="PF13306">
    <property type="entry name" value="LRR_5"/>
    <property type="match status" value="2"/>
</dbReference>
<reference evidence="2 3" key="1">
    <citation type="submission" date="2013-12" db="EMBL/GenBank/DDBJ databases">
        <authorList>
            <consortium name="DOE Joint Genome Institute"/>
            <person name="Eisen J."/>
            <person name="Huntemann M."/>
            <person name="Han J."/>
            <person name="Chen A."/>
            <person name="Kyrpides N."/>
            <person name="Mavromatis K."/>
            <person name="Markowitz V."/>
            <person name="Palaniappan K."/>
            <person name="Ivanova N."/>
            <person name="Schaumberg A."/>
            <person name="Pati A."/>
            <person name="Liolios K."/>
            <person name="Nordberg H.P."/>
            <person name="Cantor M.N."/>
            <person name="Hua S.X."/>
            <person name="Woyke T."/>
        </authorList>
    </citation>
    <scope>NUCLEOTIDE SEQUENCE [LARGE SCALE GENOMIC DNA]</scope>
    <source>
        <strain evidence="3">DSM 18177</strain>
    </source>
</reference>
<dbReference type="HOGENOM" id="CLU_430745_0_0_10"/>
<evidence type="ECO:0000313" key="2">
    <source>
        <dbReference type="EMBL" id="AHF13771.1"/>
    </source>
</evidence>
<protein>
    <recommendedName>
        <fullName evidence="4">Secretion system C-terminal sorting domain-containing protein</fullName>
    </recommendedName>
</protein>
<dbReference type="EMBL" id="CP007034">
    <property type="protein sequence ID" value="AHF13771.1"/>
    <property type="molecule type" value="Genomic_DNA"/>
</dbReference>
<dbReference type="InterPro" id="IPR026906">
    <property type="entry name" value="LRR_5"/>
</dbReference>
<keyword evidence="3" id="KW-1185">Reference proteome</keyword>
<evidence type="ECO:0000313" key="3">
    <source>
        <dbReference type="Proteomes" id="UP000018901"/>
    </source>
</evidence>
<organism evidence="2 3">
    <name type="scientific">Barnesiella viscericola DSM 18177</name>
    <dbReference type="NCBI Taxonomy" id="880074"/>
    <lineage>
        <taxon>Bacteria</taxon>
        <taxon>Pseudomonadati</taxon>
        <taxon>Bacteroidota</taxon>
        <taxon>Bacteroidia</taxon>
        <taxon>Bacteroidales</taxon>
        <taxon>Barnesiellaceae</taxon>
        <taxon>Barnesiella</taxon>
    </lineage>
</organism>
<keyword evidence="1" id="KW-0732">Signal</keyword>
<dbReference type="STRING" id="880074.BARVI_06285"/>
<dbReference type="Gene3D" id="3.80.10.10">
    <property type="entry name" value="Ribonuclease Inhibitor"/>
    <property type="match status" value="2"/>
</dbReference>
<dbReference type="OrthoDB" id="1066099at2"/>
<dbReference type="GeneID" id="90529025"/>
<dbReference type="RefSeq" id="WP_025278392.1">
    <property type="nucleotide sequence ID" value="NZ_CP007034.1"/>
</dbReference>
<sequence>MKKFATLFVVLATLWPFASSAQEATTFEVNRIQYTVTGENTVGVSDFNENYEEGESKVTEVVIPATVSYEGKDYTVTSIEQYAFRWTSDITKIEMPNTVTTLKDNAIYYNYDLAEVVLSENLTSLGRYALASNSQITSLAIPAGVTEIPESCFFNSSGLTHITFASDYTSIGGGAFYKTAISEINIPGSCKSIGTNAFQLCPNLAKVTLGEGVDSLAKGAFRECAKLASINLPSSLRKIGAYAFLDNTSLTSVTIPAGVSEVGDAAFSNTGVTAFAVEAGNTACKAVDGVLYSADGRVLMAYPNQAAAEYTIANDCLGVGEGAFSHAKVQKVIVPEGLRAFDDNAFSESALAEINFPSSVVLLGNQAFAKTQLTTLVLPENITAVYEGTFAQCEALKSVTIPAGVRSIGAYAFNGCSALTEVFCLGANPPLLDYDEGYDHPFGNIEASQVTVYVPKGTLSDYENSEWGYQFDNIVESATGVLAPESVLPANDSELESLGTLEITFATDVTLVEQFPAVTVVKGQELAGEPVVNEGGWMAYASGQTVNVFPADEYQEGVQPIALEGGEEYYVTIPAGIVENADGFLNQKIVLHFTGKEQSGIAQVESNECFVTQNAGLLQVVLGSLSNCTVELFNTTGHLLDRIDGAQGSVSFQPAASGLYIVRVTSGNTSKTFKVVK</sequence>
<dbReference type="PATRIC" id="fig|880074.11.peg.1318"/>
<dbReference type="SUPFAM" id="SSF52058">
    <property type="entry name" value="L domain-like"/>
    <property type="match status" value="1"/>
</dbReference>
<feature type="signal peptide" evidence="1">
    <location>
        <begin position="1"/>
        <end position="21"/>
    </location>
</feature>
<evidence type="ECO:0000256" key="1">
    <source>
        <dbReference type="SAM" id="SignalP"/>
    </source>
</evidence>
<dbReference type="AlphaFoldDB" id="W0EXH3"/>
<dbReference type="InterPro" id="IPR053139">
    <property type="entry name" value="Surface_bspA-like"/>
</dbReference>
<dbReference type="Proteomes" id="UP000018901">
    <property type="component" value="Chromosome"/>
</dbReference>
<dbReference type="InterPro" id="IPR026444">
    <property type="entry name" value="Secre_tail"/>
</dbReference>
<proteinExistence type="predicted"/>
<gene>
    <name evidence="2" type="ORF">BARVI_06285</name>
</gene>
<dbReference type="PANTHER" id="PTHR45661">
    <property type="entry name" value="SURFACE ANTIGEN"/>
    <property type="match status" value="1"/>
</dbReference>
<dbReference type="NCBIfam" id="TIGR04183">
    <property type="entry name" value="Por_Secre_tail"/>
    <property type="match status" value="1"/>
</dbReference>